<dbReference type="eggNOG" id="COG1216">
    <property type="taxonomic scope" value="Bacteria"/>
</dbReference>
<evidence type="ECO:0000256" key="3">
    <source>
        <dbReference type="ARBA" id="ARBA00022679"/>
    </source>
</evidence>
<comment type="similarity">
    <text evidence="1">Belongs to the glycosyltransferase 2 family.</text>
</comment>
<dbReference type="InterPro" id="IPR029044">
    <property type="entry name" value="Nucleotide-diphossugar_trans"/>
</dbReference>
<feature type="domain" description="Glycosyltransferase 2-like" evidence="4">
    <location>
        <begin position="24"/>
        <end position="152"/>
    </location>
</feature>
<organism evidence="5 6">
    <name type="scientific">Yoonia vestfoldensis SKA53</name>
    <dbReference type="NCBI Taxonomy" id="314232"/>
    <lineage>
        <taxon>Bacteria</taxon>
        <taxon>Pseudomonadati</taxon>
        <taxon>Pseudomonadota</taxon>
        <taxon>Alphaproteobacteria</taxon>
        <taxon>Rhodobacterales</taxon>
        <taxon>Paracoccaceae</taxon>
        <taxon>Yoonia</taxon>
    </lineage>
</organism>
<dbReference type="CDD" id="cd04196">
    <property type="entry name" value="GT_2_like_d"/>
    <property type="match status" value="1"/>
</dbReference>
<keyword evidence="3 5" id="KW-0808">Transferase</keyword>
<comment type="caution">
    <text evidence="5">The sequence shown here is derived from an EMBL/GenBank/DDBJ whole genome shotgun (WGS) entry which is preliminary data.</text>
</comment>
<evidence type="ECO:0000313" key="5">
    <source>
        <dbReference type="EMBL" id="EAQ06420.1"/>
    </source>
</evidence>
<dbReference type="HOGENOM" id="CLU_025996_2_0_5"/>
<dbReference type="RefSeq" id="WP_007204958.1">
    <property type="nucleotide sequence ID" value="NZ_CH672414.1"/>
</dbReference>
<dbReference type="Proteomes" id="UP000004507">
    <property type="component" value="Unassembled WGS sequence"/>
</dbReference>
<accession>A3V696</accession>
<evidence type="ECO:0000256" key="2">
    <source>
        <dbReference type="ARBA" id="ARBA00022676"/>
    </source>
</evidence>
<dbReference type="STRING" id="314232.SKA53_05013"/>
<name>A3V696_9RHOB</name>
<sequence length="335" mass="36473">MSRIDPGVKQVADASWAAGPTVDVVMPVYNGAAYLQEQVASILAQSDVTVRLIAVDDASTDESFALLNQLAAQDPRIKVLRNQTNVGLMRSLSLLLHEVTAQYFALSDQDDIWDNDKLSRSISVLRAQNAALVYSDVRLIDAAGNLLRERYLAPMGIRPLQGRDPVAFIFRNPAIGHTMVGTSKLARAVREIDPSLVAHEVWIIAAACKLGDVVFLDAPLGSYRQHGRNVTGARTHTMKRIARLFGRNGTLWRRQQTRIRAIRALAPTHPALAPIADAQARHGLQRLLGLPGFTAFMLGLAPRIGVFPALTEIALFPFAATPTLSSGAPRRVPSK</sequence>
<dbReference type="PANTHER" id="PTHR43685">
    <property type="entry name" value="GLYCOSYLTRANSFERASE"/>
    <property type="match status" value="1"/>
</dbReference>
<dbReference type="SUPFAM" id="SSF53448">
    <property type="entry name" value="Nucleotide-diphospho-sugar transferases"/>
    <property type="match status" value="1"/>
</dbReference>
<gene>
    <name evidence="5" type="ORF">SKA53_05013</name>
</gene>
<dbReference type="InterPro" id="IPR050834">
    <property type="entry name" value="Glycosyltransf_2"/>
</dbReference>
<dbReference type="Gene3D" id="3.90.550.10">
    <property type="entry name" value="Spore Coat Polysaccharide Biosynthesis Protein SpsA, Chain A"/>
    <property type="match status" value="1"/>
</dbReference>
<dbReference type="GO" id="GO:0016757">
    <property type="term" value="F:glycosyltransferase activity"/>
    <property type="evidence" value="ECO:0007669"/>
    <property type="project" value="UniProtKB-KW"/>
</dbReference>
<proteinExistence type="inferred from homology"/>
<dbReference type="OrthoDB" id="9802649at2"/>
<dbReference type="PANTHER" id="PTHR43685:SF5">
    <property type="entry name" value="GLYCOSYLTRANSFERASE EPSE-RELATED"/>
    <property type="match status" value="1"/>
</dbReference>
<evidence type="ECO:0000256" key="1">
    <source>
        <dbReference type="ARBA" id="ARBA00006739"/>
    </source>
</evidence>
<reference evidence="5 6" key="1">
    <citation type="submission" date="2006-01" db="EMBL/GenBank/DDBJ databases">
        <authorList>
            <person name="Hagstrom A."/>
            <person name="Ferriera S."/>
            <person name="Johnson J."/>
            <person name="Kravitz S."/>
            <person name="Halpern A."/>
            <person name="Remington K."/>
            <person name="Beeson K."/>
            <person name="Tran B."/>
            <person name="Rogers Y.-H."/>
            <person name="Friedman R."/>
            <person name="Venter J.C."/>
        </authorList>
    </citation>
    <scope>NUCLEOTIDE SEQUENCE [LARGE SCALE GENOMIC DNA]</scope>
    <source>
        <strain evidence="5 6">SKA53</strain>
    </source>
</reference>
<evidence type="ECO:0000259" key="4">
    <source>
        <dbReference type="Pfam" id="PF00535"/>
    </source>
</evidence>
<dbReference type="EMBL" id="AAMS01000005">
    <property type="protein sequence ID" value="EAQ06420.1"/>
    <property type="molecule type" value="Genomic_DNA"/>
</dbReference>
<keyword evidence="2" id="KW-0328">Glycosyltransferase</keyword>
<dbReference type="Pfam" id="PF00535">
    <property type="entry name" value="Glycos_transf_2"/>
    <property type="match status" value="1"/>
</dbReference>
<keyword evidence="6" id="KW-1185">Reference proteome</keyword>
<dbReference type="InterPro" id="IPR001173">
    <property type="entry name" value="Glyco_trans_2-like"/>
</dbReference>
<protein>
    <submittedName>
        <fullName evidence="5">Glycosyltransferase</fullName>
    </submittedName>
</protein>
<dbReference type="AlphaFoldDB" id="A3V696"/>
<evidence type="ECO:0000313" key="6">
    <source>
        <dbReference type="Proteomes" id="UP000004507"/>
    </source>
</evidence>